<evidence type="ECO:0000256" key="1">
    <source>
        <dbReference type="ARBA" id="ARBA00008635"/>
    </source>
</evidence>
<evidence type="ECO:0000313" key="5">
    <source>
        <dbReference type="Proteomes" id="UP000565745"/>
    </source>
</evidence>
<dbReference type="EMBL" id="JACIFU010000002">
    <property type="protein sequence ID" value="MBB4173892.1"/>
    <property type="molecule type" value="Genomic_DNA"/>
</dbReference>
<dbReference type="PANTHER" id="PTHR37302:SF1">
    <property type="entry name" value="PROTEIN DINB"/>
    <property type="match status" value="1"/>
</dbReference>
<dbReference type="PANTHER" id="PTHR37302">
    <property type="entry name" value="SLR1116 PROTEIN"/>
    <property type="match status" value="1"/>
</dbReference>
<evidence type="ECO:0000256" key="3">
    <source>
        <dbReference type="PIRSR" id="PIRSR607837-1"/>
    </source>
</evidence>
<organism evidence="4 5">
    <name type="scientific">Sulfitobacter noctilucicola</name>
    <dbReference type="NCBI Taxonomy" id="1342301"/>
    <lineage>
        <taxon>Bacteria</taxon>
        <taxon>Pseudomonadati</taxon>
        <taxon>Pseudomonadota</taxon>
        <taxon>Alphaproteobacteria</taxon>
        <taxon>Rhodobacterales</taxon>
        <taxon>Roseobacteraceae</taxon>
        <taxon>Sulfitobacter</taxon>
    </lineage>
</organism>
<sequence length="169" mass="19501">MINKGYVLLMARYNAWQNNQIMDIVKEMNEEDLRRDHGAFFGSIMNTLNHILWADTLWMSRFCSDVALPSVPGSESVNYMATIGEWQAARFRMDGRMRIWGETLSNLDLTGEMTWHSGGMNKEFTQPIAMCITHMFNHQTHHRGQVHAMLTSTNKRTPTTDIVFMPEDA</sequence>
<feature type="binding site" evidence="3">
    <location>
        <position position="142"/>
    </location>
    <ligand>
        <name>a divalent metal cation</name>
        <dbReference type="ChEBI" id="CHEBI:60240"/>
    </ligand>
</feature>
<dbReference type="Pfam" id="PF05163">
    <property type="entry name" value="DinB"/>
    <property type="match status" value="1"/>
</dbReference>
<dbReference type="GO" id="GO:0046872">
    <property type="term" value="F:metal ion binding"/>
    <property type="evidence" value="ECO:0007669"/>
    <property type="project" value="UniProtKB-KW"/>
</dbReference>
<accession>A0A7W6M852</accession>
<dbReference type="Gene3D" id="1.20.120.450">
    <property type="entry name" value="dinb family like domain"/>
    <property type="match status" value="1"/>
</dbReference>
<dbReference type="SUPFAM" id="SSF109854">
    <property type="entry name" value="DinB/YfiT-like putative metalloenzymes"/>
    <property type="match status" value="1"/>
</dbReference>
<keyword evidence="5" id="KW-1185">Reference proteome</keyword>
<feature type="binding site" evidence="3">
    <location>
        <position position="50"/>
    </location>
    <ligand>
        <name>a divalent metal cation</name>
        <dbReference type="ChEBI" id="CHEBI:60240"/>
    </ligand>
</feature>
<reference evidence="4 5" key="1">
    <citation type="submission" date="2020-08" db="EMBL/GenBank/DDBJ databases">
        <title>Genomic Encyclopedia of Type Strains, Phase IV (KMG-IV): sequencing the most valuable type-strain genomes for metagenomic binning, comparative biology and taxonomic classification.</title>
        <authorList>
            <person name="Goeker M."/>
        </authorList>
    </citation>
    <scope>NUCLEOTIDE SEQUENCE [LARGE SCALE GENOMIC DNA]</scope>
    <source>
        <strain evidence="4 5">DSM 101015</strain>
    </source>
</reference>
<dbReference type="RefSeq" id="WP_025057288.1">
    <property type="nucleotide sequence ID" value="NZ_JACIFU010000002.1"/>
</dbReference>
<comment type="similarity">
    <text evidence="1">Belongs to the DinB family.</text>
</comment>
<evidence type="ECO:0000256" key="2">
    <source>
        <dbReference type="ARBA" id="ARBA00022723"/>
    </source>
</evidence>
<gene>
    <name evidence="4" type="ORF">GGR93_001665</name>
</gene>
<protein>
    <submittedName>
        <fullName evidence="4">Putative damage-inducible protein DinB</fullName>
    </submittedName>
</protein>
<dbReference type="OrthoDB" id="9807509at2"/>
<dbReference type="InterPro" id="IPR034660">
    <property type="entry name" value="DinB/YfiT-like"/>
</dbReference>
<dbReference type="AlphaFoldDB" id="A0A7W6M852"/>
<name>A0A7W6M852_9RHOB</name>
<dbReference type="InterPro" id="IPR007837">
    <property type="entry name" value="DinB"/>
</dbReference>
<proteinExistence type="inferred from homology"/>
<comment type="caution">
    <text evidence="4">The sequence shown here is derived from an EMBL/GenBank/DDBJ whole genome shotgun (WGS) entry which is preliminary data.</text>
</comment>
<evidence type="ECO:0000313" key="4">
    <source>
        <dbReference type="EMBL" id="MBB4173892.1"/>
    </source>
</evidence>
<keyword evidence="2 3" id="KW-0479">Metal-binding</keyword>
<dbReference type="Proteomes" id="UP000565745">
    <property type="component" value="Unassembled WGS sequence"/>
</dbReference>
<feature type="binding site" evidence="3">
    <location>
        <position position="138"/>
    </location>
    <ligand>
        <name>a divalent metal cation</name>
        <dbReference type="ChEBI" id="CHEBI:60240"/>
    </ligand>
</feature>